<gene>
    <name evidence="1" type="ORF">OXIME_001164</name>
</gene>
<organism evidence="1 2">
    <name type="scientific">Oxyplasma meridianum</name>
    <dbReference type="NCBI Taxonomy" id="3073602"/>
    <lineage>
        <taxon>Archaea</taxon>
        <taxon>Methanobacteriati</taxon>
        <taxon>Thermoplasmatota</taxon>
        <taxon>Thermoplasmata</taxon>
        <taxon>Thermoplasmatales</taxon>
        <taxon>Thermoplasmataceae</taxon>
        <taxon>Oxyplasma</taxon>
    </lineage>
</organism>
<sequence>MQEISREEILPPKIYEKSRESITRTIINHKKGRRVTTRTFSFLFESRDIVVNQINEMVFIENVQDEDEIKRLINVYSEQLPGENELSVSMFIEFEDQDVMVRTLPKMAGIENSVYLTFDGEELKGIPEEGRSTDVLESTLQYLKFKFDQKEKDRFMKAKNVYIETRKKGFEESARIFPELLDALKNELLSNQN</sequence>
<dbReference type="InterPro" id="IPR021890">
    <property type="entry name" value="DUF3501"/>
</dbReference>
<dbReference type="AlphaFoldDB" id="A0AAX4NGH2"/>
<dbReference type="KEGG" id="omr:OXIME_001164"/>
<dbReference type="RefSeq" id="WP_393970920.1">
    <property type="nucleotide sequence ID" value="NZ_CP133772.1"/>
</dbReference>
<keyword evidence="2" id="KW-1185">Reference proteome</keyword>
<name>A0AAX4NGH2_9ARCH</name>
<dbReference type="Pfam" id="PF12007">
    <property type="entry name" value="DUF3501"/>
    <property type="match status" value="1"/>
</dbReference>
<protein>
    <submittedName>
        <fullName evidence="1">DUF3501 family protein</fullName>
    </submittedName>
</protein>
<dbReference type="GeneID" id="95967901"/>
<accession>A0AAX4NGH2</accession>
<proteinExistence type="predicted"/>
<evidence type="ECO:0000313" key="1">
    <source>
        <dbReference type="EMBL" id="WYY00586.1"/>
    </source>
</evidence>
<reference evidence="1 2" key="1">
    <citation type="submission" date="2023-09" db="EMBL/GenBank/DDBJ databases">
        <authorList>
            <person name="Golyshina O.V."/>
            <person name="Lunev E.A."/>
            <person name="Bargiela R."/>
            <person name="Gaines M.C."/>
            <person name="Daum B."/>
            <person name="Bale N.J."/>
            <person name="Koenen M."/>
            <person name="Sinninghe Damst J.S."/>
            <person name="Yakimov M."/>
            <person name="Golyshin P.N."/>
        </authorList>
    </citation>
    <scope>NUCLEOTIDE SEQUENCE [LARGE SCALE GENOMIC DNA]</scope>
    <source>
        <strain evidence="1 2">M1</strain>
    </source>
</reference>
<dbReference type="EMBL" id="CP133772">
    <property type="protein sequence ID" value="WYY00586.1"/>
    <property type="molecule type" value="Genomic_DNA"/>
</dbReference>
<dbReference type="Proteomes" id="UP001451606">
    <property type="component" value="Chromosome"/>
</dbReference>
<evidence type="ECO:0000313" key="2">
    <source>
        <dbReference type="Proteomes" id="UP001451606"/>
    </source>
</evidence>